<feature type="compositionally biased region" description="Low complexity" evidence="1">
    <location>
        <begin position="42"/>
        <end position="56"/>
    </location>
</feature>
<protein>
    <submittedName>
        <fullName evidence="2">Uncharacterized protein</fullName>
    </submittedName>
</protein>
<feature type="region of interest" description="Disordered" evidence="1">
    <location>
        <begin position="38"/>
        <end position="94"/>
    </location>
</feature>
<evidence type="ECO:0000256" key="1">
    <source>
        <dbReference type="SAM" id="MobiDB-lite"/>
    </source>
</evidence>
<accession>A0AAE9JDY9</accession>
<keyword evidence="3" id="KW-1185">Reference proteome</keyword>
<gene>
    <name evidence="2" type="ORF">L5515_010316</name>
</gene>
<name>A0AAE9JDY9_CAEBR</name>
<reference evidence="2 3" key="1">
    <citation type="submission" date="2022-04" db="EMBL/GenBank/DDBJ databases">
        <title>Chromosome-level reference genomes for two strains of Caenorhabditis briggsae: an improved platform for comparative genomics.</title>
        <authorList>
            <person name="Stevens L."/>
            <person name="Andersen E."/>
        </authorList>
    </citation>
    <scope>NUCLEOTIDE SEQUENCE [LARGE SCALE GENOMIC DNA]</scope>
    <source>
        <strain evidence="2">VX34</strain>
        <tissue evidence="2">Whole-organism</tissue>
    </source>
</reference>
<organism evidence="2 3">
    <name type="scientific">Caenorhabditis briggsae</name>
    <dbReference type="NCBI Taxonomy" id="6238"/>
    <lineage>
        <taxon>Eukaryota</taxon>
        <taxon>Metazoa</taxon>
        <taxon>Ecdysozoa</taxon>
        <taxon>Nematoda</taxon>
        <taxon>Chromadorea</taxon>
        <taxon>Rhabditida</taxon>
        <taxon>Rhabditina</taxon>
        <taxon>Rhabditomorpha</taxon>
        <taxon>Rhabditoidea</taxon>
        <taxon>Rhabditidae</taxon>
        <taxon>Peloderinae</taxon>
        <taxon>Caenorhabditis</taxon>
    </lineage>
</organism>
<feature type="compositionally biased region" description="Basic and acidic residues" evidence="1">
    <location>
        <begin position="71"/>
        <end position="94"/>
    </location>
</feature>
<proteinExistence type="predicted"/>
<dbReference type="Proteomes" id="UP000829354">
    <property type="component" value="Chromosome IV"/>
</dbReference>
<dbReference type="AlphaFoldDB" id="A0AAE9JDY9"/>
<evidence type="ECO:0000313" key="3">
    <source>
        <dbReference type="Proteomes" id="UP000829354"/>
    </source>
</evidence>
<evidence type="ECO:0000313" key="2">
    <source>
        <dbReference type="EMBL" id="UMM26742.1"/>
    </source>
</evidence>
<dbReference type="EMBL" id="CP092623">
    <property type="protein sequence ID" value="UMM26742.1"/>
    <property type="molecule type" value="Genomic_DNA"/>
</dbReference>
<sequence length="506" mass="59483">MNWKLQSFNSGESYGGFIQKFFNGRIPFREAHRRLLQEIGNDTSDMDQSSPSSSTQRPGIKRLSSPMGAPKEPRPSKMNRQEEPEAPIPEEHPRNPYEQQLFVQRWERERVSYYAGIYDPQHEFPHQVNHIIQIGQIRDFYEELMLAGMDSCPRDAENFRLAEIANIWDLLFFRMISPQCCKFAENFIVNQISNLKLVIGLENVRIEIKGEDGSKTMIEYRRNDQGKEEVKYDNRTVEYNTPSYKILAACDFYFIMRMSTLSLKRLGIKIDPLPDNMPQGDVRFVDISMLKIITGLISDKKPNRLRVTKFSYMFSRESDVLDEAPIQLDPFTYLLEDRELKTVKLRAWDDRMVLQANNYPNMVRNCLMRRHSVQCALPRWTNVETLDIRDEIVFMADEDFTWEWVYFFPNILLPRLSGNDVWNAQRNLQLEGNEYQQYTVICSQDLNHDEILEAYIRNDIQGKFENHPALGFPLKHTRIKGDGNTYVLEMIPKQIKVIVRPTMEDD</sequence>